<proteinExistence type="predicted"/>
<feature type="non-terminal residue" evidence="1">
    <location>
        <position position="1"/>
    </location>
</feature>
<dbReference type="AlphaFoldDB" id="X1QNW6"/>
<reference evidence="1" key="1">
    <citation type="journal article" date="2014" name="Front. Microbiol.">
        <title>High frequency of phylogenetically diverse reductive dehalogenase-homologous genes in deep subseafloor sedimentary metagenomes.</title>
        <authorList>
            <person name="Kawai M."/>
            <person name="Futagami T."/>
            <person name="Toyoda A."/>
            <person name="Takaki Y."/>
            <person name="Nishi S."/>
            <person name="Hori S."/>
            <person name="Arai W."/>
            <person name="Tsubouchi T."/>
            <person name="Morono Y."/>
            <person name="Uchiyama I."/>
            <person name="Ito T."/>
            <person name="Fujiyama A."/>
            <person name="Inagaki F."/>
            <person name="Takami H."/>
        </authorList>
    </citation>
    <scope>NUCLEOTIDE SEQUENCE</scope>
    <source>
        <strain evidence="1">Expedition CK06-06</strain>
    </source>
</reference>
<dbReference type="EMBL" id="BARV01044218">
    <property type="protein sequence ID" value="GAI70242.1"/>
    <property type="molecule type" value="Genomic_DNA"/>
</dbReference>
<gene>
    <name evidence="1" type="ORF">S06H3_65574</name>
</gene>
<accession>X1QNW6</accession>
<evidence type="ECO:0000313" key="1">
    <source>
        <dbReference type="EMBL" id="GAI70242.1"/>
    </source>
</evidence>
<comment type="caution">
    <text evidence="1">The sequence shown here is derived from an EMBL/GenBank/DDBJ whole genome shotgun (WGS) entry which is preliminary data.</text>
</comment>
<name>X1QNW6_9ZZZZ</name>
<protein>
    <submittedName>
        <fullName evidence="1">Uncharacterized protein</fullName>
    </submittedName>
</protein>
<organism evidence="1">
    <name type="scientific">marine sediment metagenome</name>
    <dbReference type="NCBI Taxonomy" id="412755"/>
    <lineage>
        <taxon>unclassified sequences</taxon>
        <taxon>metagenomes</taxon>
        <taxon>ecological metagenomes</taxon>
    </lineage>
</organism>
<sequence>LIGHKDITTLAIVICDKLQEAKAERQGQSEEVIKALISLTADLSVVLEALAMVTKGKSVLEARVKGLEDKALKP</sequence>